<dbReference type="Proteomes" id="UP001060345">
    <property type="component" value="Chromosome"/>
</dbReference>
<name>A0AAX3CK50_9ENTR</name>
<gene>
    <name evidence="1" type="ORF">NP224_17080</name>
</gene>
<protein>
    <recommendedName>
        <fullName evidence="3">Apea-like HEPN domain-containing protein</fullName>
    </recommendedName>
</protein>
<organism evidence="1 2">
    <name type="scientific">Klebsiella michiganensis</name>
    <dbReference type="NCBI Taxonomy" id="1134687"/>
    <lineage>
        <taxon>Bacteria</taxon>
        <taxon>Pseudomonadati</taxon>
        <taxon>Pseudomonadota</taxon>
        <taxon>Gammaproteobacteria</taxon>
        <taxon>Enterobacterales</taxon>
        <taxon>Enterobacteriaceae</taxon>
        <taxon>Klebsiella/Raoultella group</taxon>
        <taxon>Klebsiella</taxon>
    </lineage>
</organism>
<dbReference type="EMBL" id="CP102103">
    <property type="protein sequence ID" value="UWZ71958.1"/>
    <property type="molecule type" value="Genomic_DNA"/>
</dbReference>
<evidence type="ECO:0000313" key="1">
    <source>
        <dbReference type="EMBL" id="UWZ71958.1"/>
    </source>
</evidence>
<dbReference type="RefSeq" id="WP_064377946.1">
    <property type="nucleotide sequence ID" value="NZ_CP102103.1"/>
</dbReference>
<evidence type="ECO:0008006" key="3">
    <source>
        <dbReference type="Google" id="ProtNLM"/>
    </source>
</evidence>
<sequence length="396" mass="46644">MKKTKIDIQKLEYIDQRLVVLEAQQKSSLIKTDRDYSLWVDINNIKPIDLYCYLQVRFGKPNGLHNLFRADDSDNLIHWDYILDYEGYRIHVMCMTYRIEIHKSIDFQDQKFAKDQFINDLKNDLRNYGKQISQYRSQIETWHLFINPFKRIKTAIDSNLKELEELKISDIKYPDFKKLNSRIKKEMELVGAKFSKANTLGINISLTLPIYAEAFINFIIFTLAKTKANEDRENYEKYIRSPINERVKNLHLMCNGFNCAVDYNNNDSCKEFQSVMNIRNEMLHGNVNPNTNHFDTVYFEGKVPLFAKFTSLAFDSYVASQTGIEFETLLKRYESIQNFISYILTCMEIPVAKQIIIMLDEPFPGWNPKTHRLGKLFADKAVDFQVDIGKKIKIIY</sequence>
<proteinExistence type="predicted"/>
<accession>A0AAX3CK50</accession>
<dbReference type="AlphaFoldDB" id="A0AAX3CK50"/>
<evidence type="ECO:0000313" key="2">
    <source>
        <dbReference type="Proteomes" id="UP001060345"/>
    </source>
</evidence>
<reference evidence="1" key="1">
    <citation type="submission" date="2022-08" db="EMBL/GenBank/DDBJ databases">
        <title>Genomic characterization and comparative genomic analysis of a strain of klebsiella michiganensis carrying blaKPC-2 isolated from the blood of children with very preterm bloodstream infection.</title>
        <authorList>
            <person name="Zhang N."/>
        </authorList>
    </citation>
    <scope>NUCLEOTIDE SEQUENCE</scope>
    <source>
        <strain evidence="1">BSI-KPN166</strain>
    </source>
</reference>